<organism evidence="16 17">
    <name type="scientific">Monoraphidium neglectum</name>
    <dbReference type="NCBI Taxonomy" id="145388"/>
    <lineage>
        <taxon>Eukaryota</taxon>
        <taxon>Viridiplantae</taxon>
        <taxon>Chlorophyta</taxon>
        <taxon>core chlorophytes</taxon>
        <taxon>Chlorophyceae</taxon>
        <taxon>CS clade</taxon>
        <taxon>Sphaeropleales</taxon>
        <taxon>Selenastraceae</taxon>
        <taxon>Monoraphidium</taxon>
    </lineage>
</organism>
<evidence type="ECO:0000256" key="11">
    <source>
        <dbReference type="ARBA" id="ARBA00023136"/>
    </source>
</evidence>
<dbReference type="EMBL" id="KK101591">
    <property type="protein sequence ID" value="KIZ00319.1"/>
    <property type="molecule type" value="Genomic_DNA"/>
</dbReference>
<feature type="compositionally biased region" description="Low complexity" evidence="13">
    <location>
        <begin position="192"/>
        <end position="202"/>
    </location>
</feature>
<evidence type="ECO:0000256" key="10">
    <source>
        <dbReference type="ARBA" id="ARBA00022989"/>
    </source>
</evidence>
<dbReference type="EC" id="2.3.2.27" evidence="3"/>
<dbReference type="InterPro" id="IPR013083">
    <property type="entry name" value="Znf_RING/FYVE/PHD"/>
</dbReference>
<dbReference type="GO" id="GO:0016567">
    <property type="term" value="P:protein ubiquitination"/>
    <property type="evidence" value="ECO:0007669"/>
    <property type="project" value="InterPro"/>
</dbReference>
<dbReference type="PROSITE" id="PS50089">
    <property type="entry name" value="ZF_RING_2"/>
    <property type="match status" value="1"/>
</dbReference>
<dbReference type="AlphaFoldDB" id="A0A0D2KYN0"/>
<comment type="subcellular location">
    <subcellularLocation>
        <location evidence="2">Membrane</location>
        <topology evidence="2">Multi-pass membrane protein</topology>
    </subcellularLocation>
</comment>
<keyword evidence="9" id="KW-0862">Zinc</keyword>
<dbReference type="InterPro" id="IPR001841">
    <property type="entry name" value="Znf_RING"/>
</dbReference>
<feature type="region of interest" description="Disordered" evidence="13">
    <location>
        <begin position="1"/>
        <end position="58"/>
    </location>
</feature>
<dbReference type="Gene3D" id="3.30.40.10">
    <property type="entry name" value="Zinc/RING finger domain, C3HC4 (zinc finger)"/>
    <property type="match status" value="1"/>
</dbReference>
<dbReference type="Pfam" id="PF13920">
    <property type="entry name" value="zf-C3HC4_3"/>
    <property type="match status" value="1"/>
</dbReference>
<keyword evidence="6" id="KW-0479">Metal-binding</keyword>
<evidence type="ECO:0000313" key="16">
    <source>
        <dbReference type="EMBL" id="KIZ00319.1"/>
    </source>
</evidence>
<dbReference type="GO" id="GO:0016020">
    <property type="term" value="C:membrane"/>
    <property type="evidence" value="ECO:0007669"/>
    <property type="project" value="UniProtKB-SubCell"/>
</dbReference>
<feature type="region of interest" description="Disordered" evidence="13">
    <location>
        <begin position="73"/>
        <end position="95"/>
    </location>
</feature>
<feature type="region of interest" description="Disordered" evidence="13">
    <location>
        <begin position="177"/>
        <end position="202"/>
    </location>
</feature>
<evidence type="ECO:0000256" key="2">
    <source>
        <dbReference type="ARBA" id="ARBA00004141"/>
    </source>
</evidence>
<proteinExistence type="predicted"/>
<comment type="catalytic activity">
    <reaction evidence="1">
        <text>S-ubiquitinyl-[E2 ubiquitin-conjugating enzyme]-L-cysteine + [acceptor protein]-L-lysine = [E2 ubiquitin-conjugating enzyme]-L-cysteine + N(6)-ubiquitinyl-[acceptor protein]-L-lysine.</text>
        <dbReference type="EC" id="2.3.2.27"/>
    </reaction>
</comment>
<feature type="domain" description="RING-type" evidence="15">
    <location>
        <begin position="516"/>
        <end position="551"/>
    </location>
</feature>
<dbReference type="STRING" id="145388.A0A0D2KYN0"/>
<keyword evidence="7 12" id="KW-0863">Zinc-finger</keyword>
<dbReference type="OrthoDB" id="66726at2759"/>
<feature type="compositionally biased region" description="Basic residues" evidence="13">
    <location>
        <begin position="1"/>
        <end position="14"/>
    </location>
</feature>
<dbReference type="InterPro" id="IPR022170">
    <property type="entry name" value="MUL1-like"/>
</dbReference>
<keyword evidence="11 14" id="KW-0472">Membrane</keyword>
<keyword evidence="17" id="KW-1185">Reference proteome</keyword>
<accession>A0A0D2KYN0</accession>
<evidence type="ECO:0000256" key="5">
    <source>
        <dbReference type="ARBA" id="ARBA00022692"/>
    </source>
</evidence>
<keyword evidence="4" id="KW-0808">Transferase</keyword>
<reference evidence="16 17" key="1">
    <citation type="journal article" date="2013" name="BMC Genomics">
        <title>Reconstruction of the lipid metabolism for the microalga Monoraphidium neglectum from its genome sequence reveals characteristics suitable for biofuel production.</title>
        <authorList>
            <person name="Bogen C."/>
            <person name="Al-Dilaimi A."/>
            <person name="Albersmeier A."/>
            <person name="Wichmann J."/>
            <person name="Grundmann M."/>
            <person name="Rupp O."/>
            <person name="Lauersen K.J."/>
            <person name="Blifernez-Klassen O."/>
            <person name="Kalinowski J."/>
            <person name="Goesmann A."/>
            <person name="Mussgnug J.H."/>
            <person name="Kruse O."/>
        </authorList>
    </citation>
    <scope>NUCLEOTIDE SEQUENCE [LARGE SCALE GENOMIC DNA]</scope>
    <source>
        <strain evidence="16 17">SAG 48.87</strain>
    </source>
</reference>
<evidence type="ECO:0000256" key="4">
    <source>
        <dbReference type="ARBA" id="ARBA00022679"/>
    </source>
</evidence>
<dbReference type="Pfam" id="PF12483">
    <property type="entry name" value="GIDE"/>
    <property type="match status" value="1"/>
</dbReference>
<evidence type="ECO:0000256" key="8">
    <source>
        <dbReference type="ARBA" id="ARBA00022786"/>
    </source>
</evidence>
<evidence type="ECO:0000256" key="6">
    <source>
        <dbReference type="ARBA" id="ARBA00022723"/>
    </source>
</evidence>
<feature type="transmembrane region" description="Helical" evidence="14">
    <location>
        <begin position="449"/>
        <end position="466"/>
    </location>
</feature>
<feature type="compositionally biased region" description="Basic and acidic residues" evidence="13">
    <location>
        <begin position="177"/>
        <end position="187"/>
    </location>
</feature>
<dbReference type="GeneID" id="25740520"/>
<dbReference type="Proteomes" id="UP000054498">
    <property type="component" value="Unassembled WGS sequence"/>
</dbReference>
<gene>
    <name evidence="16" type="ORF">MNEG_7644</name>
</gene>
<dbReference type="KEGG" id="mng:MNEG_7644"/>
<name>A0A0D2KYN0_9CHLO</name>
<dbReference type="PANTHER" id="PTHR47568">
    <property type="match status" value="1"/>
</dbReference>
<sequence length="562" mass="59897">MGRAAARRPTKRHSGGGGGAGGGDERPPLQRSQTIGLERRSWEHSVPTRGVMSRQASLPRDWRLEDTHFEVGSPLSLGSSPRSQPATPSSTPVQGGAFAARLDVYRAAAKRDARSKYSWWDKMASSMLNEKPDEAVDTGKGYAPQYDVTGQVGETLGEGEGAAPAATVEVVEGKDDAARARGERDDPLSNCSTASALGGRAGLGSSMTDGSGVSVCGVVCSAGIQQAGTCNRAGGDRGEFGLEAGGARGEAVKLEHVLPALVALRGRADSSNPKPCELSDGGAGQGGATRAVYHELVEEDILVTRSAAGHAVRNPFETRRELFAADWYLDDGSGQRVRVEGSRGARWQDDALETRQDYREKPEGAGLQSLAQFFTGHRTQGYKRKEAFVPVGAILTVVGELARNALPGTGGGARWVVRPPPRRPYYITGQSLQQLRGGFLGAAGTYRKLAIAFGGLGVYLIVRKALRRWLRARRELRARRMLQDAVRAREARRRLAAAGGGGGGEEAAEERDADTCVVCIEEQACMAFVACGHLCACAKCSKQLKRCPVCRTASDCIRVYRM</sequence>
<dbReference type="GO" id="GO:0061630">
    <property type="term" value="F:ubiquitin protein ligase activity"/>
    <property type="evidence" value="ECO:0007669"/>
    <property type="project" value="UniProtKB-EC"/>
</dbReference>
<keyword evidence="8" id="KW-0833">Ubl conjugation pathway</keyword>
<dbReference type="GO" id="GO:0008270">
    <property type="term" value="F:zinc ion binding"/>
    <property type="evidence" value="ECO:0007669"/>
    <property type="project" value="UniProtKB-KW"/>
</dbReference>
<evidence type="ECO:0000256" key="14">
    <source>
        <dbReference type="SAM" id="Phobius"/>
    </source>
</evidence>
<evidence type="ECO:0000256" key="9">
    <source>
        <dbReference type="ARBA" id="ARBA00022833"/>
    </source>
</evidence>
<evidence type="ECO:0000259" key="15">
    <source>
        <dbReference type="PROSITE" id="PS50089"/>
    </source>
</evidence>
<evidence type="ECO:0000256" key="13">
    <source>
        <dbReference type="SAM" id="MobiDB-lite"/>
    </source>
</evidence>
<evidence type="ECO:0000256" key="7">
    <source>
        <dbReference type="ARBA" id="ARBA00022771"/>
    </source>
</evidence>
<keyword evidence="10 14" id="KW-1133">Transmembrane helix</keyword>
<keyword evidence="5 14" id="KW-0812">Transmembrane</keyword>
<dbReference type="PANTHER" id="PTHR47568:SF2">
    <property type="entry name" value="E3 UBIQUITIN-PROTEIN LIGASE SP1-RELATED"/>
    <property type="match status" value="1"/>
</dbReference>
<evidence type="ECO:0000313" key="17">
    <source>
        <dbReference type="Proteomes" id="UP000054498"/>
    </source>
</evidence>
<feature type="compositionally biased region" description="Polar residues" evidence="13">
    <location>
        <begin position="82"/>
        <end position="93"/>
    </location>
</feature>
<evidence type="ECO:0000256" key="3">
    <source>
        <dbReference type="ARBA" id="ARBA00012483"/>
    </source>
</evidence>
<protein>
    <recommendedName>
        <fullName evidence="3">RING-type E3 ubiquitin transferase</fullName>
        <ecNumber evidence="3">2.3.2.27</ecNumber>
    </recommendedName>
</protein>
<evidence type="ECO:0000256" key="1">
    <source>
        <dbReference type="ARBA" id="ARBA00000900"/>
    </source>
</evidence>
<dbReference type="InterPro" id="IPR044231">
    <property type="entry name" value="SP1/SPL1"/>
</dbReference>
<evidence type="ECO:0000256" key="12">
    <source>
        <dbReference type="PROSITE-ProRule" id="PRU00175"/>
    </source>
</evidence>
<dbReference type="RefSeq" id="XP_013899338.1">
    <property type="nucleotide sequence ID" value="XM_014043884.1"/>
</dbReference>